<evidence type="ECO:0000313" key="3">
    <source>
        <dbReference type="Proteomes" id="UP001515500"/>
    </source>
</evidence>
<organism evidence="3 4">
    <name type="scientific">Dioscorea cayennensis subsp. rotundata</name>
    <name type="common">White Guinea yam</name>
    <name type="synonym">Dioscorea rotundata</name>
    <dbReference type="NCBI Taxonomy" id="55577"/>
    <lineage>
        <taxon>Eukaryota</taxon>
        <taxon>Viridiplantae</taxon>
        <taxon>Streptophyta</taxon>
        <taxon>Embryophyta</taxon>
        <taxon>Tracheophyta</taxon>
        <taxon>Spermatophyta</taxon>
        <taxon>Magnoliopsida</taxon>
        <taxon>Liliopsida</taxon>
        <taxon>Dioscoreales</taxon>
        <taxon>Dioscoreaceae</taxon>
        <taxon>Dioscorea</taxon>
    </lineage>
</organism>
<dbReference type="InterPro" id="IPR036312">
    <property type="entry name" value="Bifun_inhib/LTP/seed_sf"/>
</dbReference>
<name>A0AB40BEH9_DIOCR</name>
<proteinExistence type="predicted"/>
<dbReference type="SUPFAM" id="SSF47699">
    <property type="entry name" value="Bifunctional inhibitor/lipid-transfer protein/seed storage 2S albumin"/>
    <property type="match status" value="1"/>
</dbReference>
<keyword evidence="1" id="KW-0472">Membrane</keyword>
<dbReference type="InterPro" id="IPR039265">
    <property type="entry name" value="DIR1-like"/>
</dbReference>
<feature type="domain" description="Bifunctional inhibitor/plant lipid transfer protein/seed storage helical" evidence="2">
    <location>
        <begin position="80"/>
        <end position="152"/>
    </location>
</feature>
<evidence type="ECO:0000259" key="2">
    <source>
        <dbReference type="SMART" id="SM00499"/>
    </source>
</evidence>
<reference evidence="4" key="1">
    <citation type="submission" date="2025-08" db="UniProtKB">
        <authorList>
            <consortium name="RefSeq"/>
        </authorList>
    </citation>
    <scope>IDENTIFICATION</scope>
</reference>
<dbReference type="Gene3D" id="1.10.110.10">
    <property type="entry name" value="Plant lipid-transfer and hydrophobic proteins"/>
    <property type="match status" value="1"/>
</dbReference>
<evidence type="ECO:0000313" key="4">
    <source>
        <dbReference type="RefSeq" id="XP_039125704.1"/>
    </source>
</evidence>
<keyword evidence="1" id="KW-0812">Transmembrane</keyword>
<dbReference type="InterPro" id="IPR044741">
    <property type="entry name" value="NsLTP-like"/>
</dbReference>
<dbReference type="Pfam" id="PF00234">
    <property type="entry name" value="Tryp_alpha_amyl"/>
    <property type="match status" value="1"/>
</dbReference>
<gene>
    <name evidence="4" type="primary">LOC120261785</name>
</gene>
<sequence length="152" mass="16308">MNVRREGGRQPFLGSALPLNSSSSSPPSYSLISSLIFTPSWCDSATTMDHYHYHYMSRLVAAVVLLVLLVSVVMADDGICNMTKAGLDSCQPAVTGSPPPDPSQECCQALTAADLPCLCSYKNSVWLPVFGIDPAIAKQLPEKCNLKVPDDC</sequence>
<dbReference type="AlphaFoldDB" id="A0AB40BEH9"/>
<dbReference type="GO" id="GO:0005504">
    <property type="term" value="F:fatty acid binding"/>
    <property type="evidence" value="ECO:0007669"/>
    <property type="project" value="InterPro"/>
</dbReference>
<accession>A0AB40BEH9</accession>
<keyword evidence="3" id="KW-1185">Reference proteome</keyword>
<dbReference type="Proteomes" id="UP001515500">
    <property type="component" value="Chromosome 5"/>
</dbReference>
<dbReference type="PANTHER" id="PTHR33122:SF60">
    <property type="entry name" value="LIPID-TRANSFER PROTEIN DIR1-RELATED"/>
    <property type="match status" value="1"/>
</dbReference>
<keyword evidence="1" id="KW-1133">Transmembrane helix</keyword>
<protein>
    <submittedName>
        <fullName evidence="4">Lipid-transfer protein DIR1</fullName>
    </submittedName>
</protein>
<evidence type="ECO:0000256" key="1">
    <source>
        <dbReference type="SAM" id="Phobius"/>
    </source>
</evidence>
<dbReference type="PANTHER" id="PTHR33122">
    <property type="entry name" value="LIPID BINDING PROTEIN-RELATED"/>
    <property type="match status" value="1"/>
</dbReference>
<dbReference type="SMART" id="SM00499">
    <property type="entry name" value="AAI"/>
    <property type="match status" value="1"/>
</dbReference>
<dbReference type="InterPro" id="IPR016140">
    <property type="entry name" value="Bifunc_inhib/LTP/seed_store"/>
</dbReference>
<dbReference type="GeneID" id="120261785"/>
<dbReference type="RefSeq" id="XP_039125704.1">
    <property type="nucleotide sequence ID" value="XM_039269770.1"/>
</dbReference>
<dbReference type="CDD" id="cd04660">
    <property type="entry name" value="nsLTP_like"/>
    <property type="match status" value="1"/>
</dbReference>
<feature type="transmembrane region" description="Helical" evidence="1">
    <location>
        <begin position="55"/>
        <end position="75"/>
    </location>
</feature>
<dbReference type="GO" id="GO:0009627">
    <property type="term" value="P:systemic acquired resistance"/>
    <property type="evidence" value="ECO:0007669"/>
    <property type="project" value="InterPro"/>
</dbReference>